<evidence type="ECO:0000256" key="1">
    <source>
        <dbReference type="SAM" id="MobiDB-lite"/>
    </source>
</evidence>
<accession>A0A834T0X0</accession>
<organism evidence="2 3">
    <name type="scientific">Senna tora</name>
    <dbReference type="NCBI Taxonomy" id="362788"/>
    <lineage>
        <taxon>Eukaryota</taxon>
        <taxon>Viridiplantae</taxon>
        <taxon>Streptophyta</taxon>
        <taxon>Embryophyta</taxon>
        <taxon>Tracheophyta</taxon>
        <taxon>Spermatophyta</taxon>
        <taxon>Magnoliopsida</taxon>
        <taxon>eudicotyledons</taxon>
        <taxon>Gunneridae</taxon>
        <taxon>Pentapetalae</taxon>
        <taxon>rosids</taxon>
        <taxon>fabids</taxon>
        <taxon>Fabales</taxon>
        <taxon>Fabaceae</taxon>
        <taxon>Caesalpinioideae</taxon>
        <taxon>Cassia clade</taxon>
        <taxon>Senna</taxon>
    </lineage>
</organism>
<dbReference type="EMBL" id="JAAIUW010000010">
    <property type="protein sequence ID" value="KAF7813178.1"/>
    <property type="molecule type" value="Genomic_DNA"/>
</dbReference>
<keyword evidence="3" id="KW-1185">Reference proteome</keyword>
<evidence type="ECO:0000313" key="3">
    <source>
        <dbReference type="Proteomes" id="UP000634136"/>
    </source>
</evidence>
<dbReference type="AlphaFoldDB" id="A0A834T0X0"/>
<name>A0A834T0X0_9FABA</name>
<comment type="caution">
    <text evidence="2">The sequence shown here is derived from an EMBL/GenBank/DDBJ whole genome shotgun (WGS) entry which is preliminary data.</text>
</comment>
<proteinExistence type="predicted"/>
<evidence type="ECO:0000313" key="2">
    <source>
        <dbReference type="EMBL" id="KAF7813178.1"/>
    </source>
</evidence>
<protein>
    <submittedName>
        <fullName evidence="2">Uncharacterized protein</fullName>
    </submittedName>
</protein>
<sequence>MIDTNQADQPGLGPTSREKRVRTPPYWAQDYT</sequence>
<feature type="region of interest" description="Disordered" evidence="1">
    <location>
        <begin position="1"/>
        <end position="32"/>
    </location>
</feature>
<gene>
    <name evidence="2" type="ORF">G2W53_034154</name>
</gene>
<reference evidence="2" key="1">
    <citation type="submission" date="2020-09" db="EMBL/GenBank/DDBJ databases">
        <title>Genome-Enabled Discovery of Anthraquinone Biosynthesis in Senna tora.</title>
        <authorList>
            <person name="Kang S.-H."/>
            <person name="Pandey R.P."/>
            <person name="Lee C.-M."/>
            <person name="Sim J.-S."/>
            <person name="Jeong J.-T."/>
            <person name="Choi B.-S."/>
            <person name="Jung M."/>
            <person name="Ginzburg D."/>
            <person name="Zhao K."/>
            <person name="Won S.Y."/>
            <person name="Oh T.-J."/>
            <person name="Yu Y."/>
            <person name="Kim N.-H."/>
            <person name="Lee O.R."/>
            <person name="Lee T.-H."/>
            <person name="Bashyal P."/>
            <person name="Kim T.-S."/>
            <person name="Lee W.-H."/>
            <person name="Kawkins C."/>
            <person name="Kim C.-K."/>
            <person name="Kim J.S."/>
            <person name="Ahn B.O."/>
            <person name="Rhee S.Y."/>
            <person name="Sohng J.K."/>
        </authorList>
    </citation>
    <scope>NUCLEOTIDE SEQUENCE</scope>
    <source>
        <tissue evidence="2">Leaf</tissue>
    </source>
</reference>
<dbReference type="Proteomes" id="UP000634136">
    <property type="component" value="Unassembled WGS sequence"/>
</dbReference>